<dbReference type="PANTHER" id="PTHR24198:SF165">
    <property type="entry name" value="ANKYRIN REPEAT-CONTAINING PROTEIN-RELATED"/>
    <property type="match status" value="1"/>
</dbReference>
<proteinExistence type="predicted"/>
<dbReference type="PROSITE" id="PS50088">
    <property type="entry name" value="ANK_REPEAT"/>
    <property type="match status" value="1"/>
</dbReference>
<dbReference type="InterPro" id="IPR002110">
    <property type="entry name" value="Ankyrin_rpt"/>
</dbReference>
<dbReference type="AlphaFoldDB" id="A0A6C0C9W4"/>
<protein>
    <submittedName>
        <fullName evidence="3">Uncharacterized protein</fullName>
    </submittedName>
</protein>
<evidence type="ECO:0000256" key="2">
    <source>
        <dbReference type="ARBA" id="ARBA00023043"/>
    </source>
</evidence>
<evidence type="ECO:0000256" key="1">
    <source>
        <dbReference type="ARBA" id="ARBA00022737"/>
    </source>
</evidence>
<dbReference type="Gene3D" id="1.25.40.20">
    <property type="entry name" value="Ankyrin repeat-containing domain"/>
    <property type="match status" value="1"/>
</dbReference>
<evidence type="ECO:0000313" key="3">
    <source>
        <dbReference type="EMBL" id="QHT00294.1"/>
    </source>
</evidence>
<keyword evidence="1" id="KW-0677">Repeat</keyword>
<dbReference type="EMBL" id="MN739354">
    <property type="protein sequence ID" value="QHT00294.1"/>
    <property type="molecule type" value="Genomic_DNA"/>
</dbReference>
<reference evidence="3" key="1">
    <citation type="journal article" date="2020" name="Nature">
        <title>Giant virus diversity and host interactions through global metagenomics.</title>
        <authorList>
            <person name="Schulz F."/>
            <person name="Roux S."/>
            <person name="Paez-Espino D."/>
            <person name="Jungbluth S."/>
            <person name="Walsh D.A."/>
            <person name="Denef V.J."/>
            <person name="McMahon K.D."/>
            <person name="Konstantinidis K.T."/>
            <person name="Eloe-Fadrosh E.A."/>
            <person name="Kyrpides N.C."/>
            <person name="Woyke T."/>
        </authorList>
    </citation>
    <scope>NUCLEOTIDE SEQUENCE</scope>
    <source>
        <strain evidence="3">GVMAG-M-3300020192-26</strain>
    </source>
</reference>
<keyword evidence="2" id="KW-0040">ANK repeat</keyword>
<dbReference type="InterPro" id="IPR036770">
    <property type="entry name" value="Ankyrin_rpt-contain_sf"/>
</dbReference>
<accession>A0A6C0C9W4</accession>
<sequence length="368" mass="41753">MESNGLLCATVKTSNCQVTEFLLKLDGIDVNYIDEHKKFPLYYAYENNMIGQMKLLIAHGANVNQKYYSHTVLNRECRKFVPSLEMIKLLMDNEADPNIITDESTDCDLKHLGKIQNADCISLLLSYPRTNINLVGSKITPFRFVCVNDYNVSAILLLDKGCDPNIVGNDKKTVLMRCVENKNALMSSVLLSRDDVKLDLQDDGGNSALHHACKMSDATSIYQLLSRNVDQTSKNKDGKTAFDCCATGNLKWIFTNFSQKKIQTNDTTVTDEKSTSTNNRCRIYLETPGSSKIKYGFIGMRYQKWDKIFGGWGEFRNVPNWTENMSCEYTDQKMAHHIIDNGTKIVNVRFMTICDEYGVIISHSHIYA</sequence>
<organism evidence="3">
    <name type="scientific">viral metagenome</name>
    <dbReference type="NCBI Taxonomy" id="1070528"/>
    <lineage>
        <taxon>unclassified sequences</taxon>
        <taxon>metagenomes</taxon>
        <taxon>organismal metagenomes</taxon>
    </lineage>
</organism>
<dbReference type="SMART" id="SM00248">
    <property type="entry name" value="ANK"/>
    <property type="match status" value="6"/>
</dbReference>
<dbReference type="Pfam" id="PF12796">
    <property type="entry name" value="Ank_2"/>
    <property type="match status" value="1"/>
</dbReference>
<name>A0A6C0C9W4_9ZZZZ</name>
<dbReference type="PANTHER" id="PTHR24198">
    <property type="entry name" value="ANKYRIN REPEAT AND PROTEIN KINASE DOMAIN-CONTAINING PROTEIN"/>
    <property type="match status" value="1"/>
</dbReference>
<dbReference type="SUPFAM" id="SSF48403">
    <property type="entry name" value="Ankyrin repeat"/>
    <property type="match status" value="1"/>
</dbReference>